<name>A0A7W7CDF3_9PSEU</name>
<accession>A0A7W7CDF3</accession>
<gene>
    <name evidence="1" type="ORF">HNR67_005197</name>
</gene>
<organism evidence="1 2">
    <name type="scientific">Crossiella cryophila</name>
    <dbReference type="NCBI Taxonomy" id="43355"/>
    <lineage>
        <taxon>Bacteria</taxon>
        <taxon>Bacillati</taxon>
        <taxon>Actinomycetota</taxon>
        <taxon>Actinomycetes</taxon>
        <taxon>Pseudonocardiales</taxon>
        <taxon>Pseudonocardiaceae</taxon>
        <taxon>Crossiella</taxon>
    </lineage>
</organism>
<keyword evidence="2" id="KW-1185">Reference proteome</keyword>
<dbReference type="RefSeq" id="WP_185004870.1">
    <property type="nucleotide sequence ID" value="NZ_BAAAUI010000048.1"/>
</dbReference>
<dbReference type="Gene3D" id="1.10.287.1060">
    <property type="entry name" value="ESAT-6-like"/>
    <property type="match status" value="1"/>
</dbReference>
<proteinExistence type="predicted"/>
<comment type="caution">
    <text evidence="1">The sequence shown here is derived from an EMBL/GenBank/DDBJ whole genome shotgun (WGS) entry which is preliminary data.</text>
</comment>
<evidence type="ECO:0000313" key="2">
    <source>
        <dbReference type="Proteomes" id="UP000533598"/>
    </source>
</evidence>
<evidence type="ECO:0000313" key="1">
    <source>
        <dbReference type="EMBL" id="MBB4679079.1"/>
    </source>
</evidence>
<protein>
    <submittedName>
        <fullName evidence="1">Uncharacterized protein YukE</fullName>
    </submittedName>
</protein>
<dbReference type="EMBL" id="JACHMH010000001">
    <property type="protein sequence ID" value="MBB4679079.1"/>
    <property type="molecule type" value="Genomic_DNA"/>
</dbReference>
<dbReference type="AlphaFoldDB" id="A0A7W7CDF3"/>
<dbReference type="InterPro" id="IPR036689">
    <property type="entry name" value="ESAT-6-like_sf"/>
</dbReference>
<dbReference type="SUPFAM" id="SSF140453">
    <property type="entry name" value="EsxAB dimer-like"/>
    <property type="match status" value="1"/>
</dbReference>
<sequence>MSLPGFDASPEEMRSVAGNLSGIIMQAANTVSALRSMKLDPSDFSTLGAAVAAMNAKLEASQVSSLNTLLSLLQEFNDNVRKVADTYQDQDRRVADAYAGRQTELAAVSSTLWSSPSAERLAAAATGASLSATAQPGSVDNVLGYLRSAGIGDQQHRNFADAVAFARWLDAGPANQQATGVIGVYAGLARDLGDVPGGVRSGDIVVLAFDRGPDPVIAVVGDRGQLYNHGLVQPSFSGLADTRVYRPISAS</sequence>
<dbReference type="Proteomes" id="UP000533598">
    <property type="component" value="Unassembled WGS sequence"/>
</dbReference>
<reference evidence="1 2" key="1">
    <citation type="submission" date="2020-08" db="EMBL/GenBank/DDBJ databases">
        <title>Sequencing the genomes of 1000 actinobacteria strains.</title>
        <authorList>
            <person name="Klenk H.-P."/>
        </authorList>
    </citation>
    <scope>NUCLEOTIDE SEQUENCE [LARGE SCALE GENOMIC DNA]</scope>
    <source>
        <strain evidence="1 2">DSM 44230</strain>
    </source>
</reference>